<comment type="caution">
    <text evidence="1">The sequence shown here is derived from an EMBL/GenBank/DDBJ whole genome shotgun (WGS) entry which is preliminary data.</text>
</comment>
<protein>
    <recommendedName>
        <fullName evidence="3">LppX_LprAFG lipoprotein</fullName>
    </recommendedName>
</protein>
<name>A0AAP2Z735_9EURY</name>
<evidence type="ECO:0008006" key="3">
    <source>
        <dbReference type="Google" id="ProtNLM"/>
    </source>
</evidence>
<dbReference type="AlphaFoldDB" id="A0AAP2Z735"/>
<dbReference type="Proteomes" id="UP001321047">
    <property type="component" value="Unassembled WGS sequence"/>
</dbReference>
<keyword evidence="2" id="KW-1185">Reference proteome</keyword>
<dbReference type="RefSeq" id="WP_342808009.1">
    <property type="nucleotide sequence ID" value="NZ_JAOPJZ010000004.1"/>
</dbReference>
<evidence type="ECO:0000313" key="1">
    <source>
        <dbReference type="EMBL" id="MCU4751831.1"/>
    </source>
</evidence>
<proteinExistence type="predicted"/>
<dbReference type="EMBL" id="JAOPJZ010000004">
    <property type="protein sequence ID" value="MCU4751831.1"/>
    <property type="molecule type" value="Genomic_DNA"/>
</dbReference>
<organism evidence="1 2">
    <name type="scientific">Natronosalvus hydrolyticus</name>
    <dbReference type="NCBI Taxonomy" id="2979988"/>
    <lineage>
        <taxon>Archaea</taxon>
        <taxon>Methanobacteriati</taxon>
        <taxon>Methanobacteriota</taxon>
        <taxon>Stenosarchaea group</taxon>
        <taxon>Halobacteria</taxon>
        <taxon>Halobacteriales</taxon>
        <taxon>Natrialbaceae</taxon>
        <taxon>Natronosalvus</taxon>
    </lineage>
</organism>
<reference evidence="1 2" key="1">
    <citation type="submission" date="2022-09" db="EMBL/GenBank/DDBJ databases">
        <title>Enrichment on poylsaccharides allowed isolation of novel metabolic and taxonomic groups of Haloarchaea.</title>
        <authorList>
            <person name="Sorokin D.Y."/>
            <person name="Elcheninov A.G."/>
            <person name="Khizhniak T.V."/>
            <person name="Kolganova T.V."/>
            <person name="Kublanov I.V."/>
        </authorList>
    </citation>
    <scope>NUCLEOTIDE SEQUENCE [LARGE SCALE GENOMIC DNA]</scope>
    <source>
        <strain evidence="1 2">AArc-curdl1</strain>
    </source>
</reference>
<accession>A0AAP2Z735</accession>
<evidence type="ECO:0000313" key="2">
    <source>
        <dbReference type="Proteomes" id="UP001321047"/>
    </source>
</evidence>
<gene>
    <name evidence="1" type="ORF">OB919_07520</name>
</gene>
<sequence length="244" mass="26242">MFVRQRLATIVVVLVLVLAGCGGADVTDDREPYGVDAETDPEPVPGLTTSGVTNASALQDAHFDALETMSFRYNATVVRADANGSVTFERTETHTIASLGSSATGETTSVEHTEAGADRTTLNWWLEDGTVHLHQHAGNETTAWTDESLEFTDLATTPDLEAAYDSIDTITESDGGDRYVLEGENVDIGAITNATVTVVVHAEGYVESYRLEGVSHNESVTIRITLEPIEGGELEEPAWLERAK</sequence>
<dbReference type="PROSITE" id="PS51257">
    <property type="entry name" value="PROKAR_LIPOPROTEIN"/>
    <property type="match status" value="1"/>
</dbReference>